<keyword evidence="3" id="KW-1185">Reference proteome</keyword>
<dbReference type="RefSeq" id="WP_184859562.1">
    <property type="nucleotide sequence ID" value="NZ_JACHLK010000007.1"/>
</dbReference>
<evidence type="ECO:0000313" key="2">
    <source>
        <dbReference type="EMBL" id="MBB6560985.1"/>
    </source>
</evidence>
<sequence>MDEYKKAAFGRLFYFLPGFGLSVLCLLCEAVLQGPCIFLRVIGVIP</sequence>
<protein>
    <submittedName>
        <fullName evidence="2">Uncharacterized protein</fullName>
    </submittedName>
</protein>
<feature type="transmembrane region" description="Helical" evidence="1">
    <location>
        <begin position="12"/>
        <end position="32"/>
    </location>
</feature>
<name>A0A7X0UAV8_9BURK</name>
<dbReference type="AlphaFoldDB" id="A0A7X0UAV8"/>
<keyword evidence="1" id="KW-0472">Membrane</keyword>
<evidence type="ECO:0000256" key="1">
    <source>
        <dbReference type="SAM" id="Phobius"/>
    </source>
</evidence>
<keyword evidence="1" id="KW-1133">Transmembrane helix</keyword>
<comment type="caution">
    <text evidence="2">The sequence shown here is derived from an EMBL/GenBank/DDBJ whole genome shotgun (WGS) entry which is preliminary data.</text>
</comment>
<gene>
    <name evidence="2" type="ORF">HNP48_003673</name>
</gene>
<dbReference type="EMBL" id="JACHLK010000007">
    <property type="protein sequence ID" value="MBB6560985.1"/>
    <property type="molecule type" value="Genomic_DNA"/>
</dbReference>
<dbReference type="Proteomes" id="UP000575083">
    <property type="component" value="Unassembled WGS sequence"/>
</dbReference>
<proteinExistence type="predicted"/>
<reference evidence="2 3" key="1">
    <citation type="submission" date="2020-08" db="EMBL/GenBank/DDBJ databases">
        <title>Functional genomics of gut bacteria from endangered species of beetles.</title>
        <authorList>
            <person name="Carlos-Shanley C."/>
        </authorList>
    </citation>
    <scope>NUCLEOTIDE SEQUENCE [LARGE SCALE GENOMIC DNA]</scope>
    <source>
        <strain evidence="2 3">S00198</strain>
    </source>
</reference>
<accession>A0A7X0UAV8</accession>
<keyword evidence="1" id="KW-0812">Transmembrane</keyword>
<evidence type="ECO:0000313" key="3">
    <source>
        <dbReference type="Proteomes" id="UP000575083"/>
    </source>
</evidence>
<organism evidence="2 3">
    <name type="scientific">Acidovorax soli</name>
    <dbReference type="NCBI Taxonomy" id="592050"/>
    <lineage>
        <taxon>Bacteria</taxon>
        <taxon>Pseudomonadati</taxon>
        <taxon>Pseudomonadota</taxon>
        <taxon>Betaproteobacteria</taxon>
        <taxon>Burkholderiales</taxon>
        <taxon>Comamonadaceae</taxon>
        <taxon>Acidovorax</taxon>
    </lineage>
</organism>